<comment type="caution">
    <text evidence="1">The sequence shown here is derived from an EMBL/GenBank/DDBJ whole genome shotgun (WGS) entry which is preliminary data.</text>
</comment>
<evidence type="ECO:0000313" key="2">
    <source>
        <dbReference type="Proteomes" id="UP001610563"/>
    </source>
</evidence>
<organism evidence="1 2">
    <name type="scientific">Aspergillus keveii</name>
    <dbReference type="NCBI Taxonomy" id="714993"/>
    <lineage>
        <taxon>Eukaryota</taxon>
        <taxon>Fungi</taxon>
        <taxon>Dikarya</taxon>
        <taxon>Ascomycota</taxon>
        <taxon>Pezizomycotina</taxon>
        <taxon>Eurotiomycetes</taxon>
        <taxon>Eurotiomycetidae</taxon>
        <taxon>Eurotiales</taxon>
        <taxon>Aspergillaceae</taxon>
        <taxon>Aspergillus</taxon>
        <taxon>Aspergillus subgen. Nidulantes</taxon>
    </lineage>
</organism>
<sequence>MSLTFASTPGLHDSIAHFASQLGEAICEAQIWSELGLSACYKSWIQTPDQTPPEIELSFGIQRRLDSTKAAKKFRVPKVLRSLGDFLPPPRVPTAHITSVDILLEYNHKSHRDRTYTPCFIIPASPSEDTKSFEDILQMHEFEDLDSDGVHLSPGIISSATESSDTVFDESPGEVDEAQKLNPFSPSPSDLSKLFQNGFRTLISGHVGRRRQDDSPRTESFQGLSRIAPTVFKPQYLEAMNQRARLIPSIAKCMAYWLKLNNNRSLQERLAYTREQDQTENRTSISSHNDGTKVFLEESLWRIAQKRLYNTPTPKQLNHQQFFLEMGLHRQNDNEDMLLGESMEETEDLGDAYDDYNDCGFWADPLQIAGDVPFELEIEDAASCGSSMIFGNSQTEQFMAMSDGYFNAGIDQAATEARATVFTPRTSRLILPESFRVGKADEWDGDMIMQGYAGEELWSQAFHGRTLTERLDEENCGCEMLLDETMEEYL</sequence>
<accession>A0ABR4FXW1</accession>
<evidence type="ECO:0000313" key="1">
    <source>
        <dbReference type="EMBL" id="KAL2788109.1"/>
    </source>
</evidence>
<reference evidence="1 2" key="1">
    <citation type="submission" date="2024-07" db="EMBL/GenBank/DDBJ databases">
        <title>Section-level genome sequencing and comparative genomics of Aspergillus sections Usti and Cavernicolus.</title>
        <authorList>
            <consortium name="Lawrence Berkeley National Laboratory"/>
            <person name="Nybo J.L."/>
            <person name="Vesth T.C."/>
            <person name="Theobald S."/>
            <person name="Frisvad J.C."/>
            <person name="Larsen T.O."/>
            <person name="Kjaerboelling I."/>
            <person name="Rothschild-Mancinelli K."/>
            <person name="Lyhne E.K."/>
            <person name="Kogle M.E."/>
            <person name="Barry K."/>
            <person name="Clum A."/>
            <person name="Na H."/>
            <person name="Ledsgaard L."/>
            <person name="Lin J."/>
            <person name="Lipzen A."/>
            <person name="Kuo A."/>
            <person name="Riley R."/>
            <person name="Mondo S."/>
            <person name="Labutti K."/>
            <person name="Haridas S."/>
            <person name="Pangalinan J."/>
            <person name="Salamov A.A."/>
            <person name="Simmons B.A."/>
            <person name="Magnuson J.K."/>
            <person name="Chen J."/>
            <person name="Drula E."/>
            <person name="Henrissat B."/>
            <person name="Wiebenga A."/>
            <person name="Lubbers R.J."/>
            <person name="Gomes A.C."/>
            <person name="Makela M.R."/>
            <person name="Stajich J."/>
            <person name="Grigoriev I.V."/>
            <person name="Mortensen U.H."/>
            <person name="De Vries R.P."/>
            <person name="Baker S.E."/>
            <person name="Andersen M.R."/>
        </authorList>
    </citation>
    <scope>NUCLEOTIDE SEQUENCE [LARGE SCALE GENOMIC DNA]</scope>
    <source>
        <strain evidence="1 2">CBS 209.92</strain>
    </source>
</reference>
<name>A0ABR4FXW1_9EURO</name>
<keyword evidence="2" id="KW-1185">Reference proteome</keyword>
<protein>
    <submittedName>
        <fullName evidence="1">Uncharacterized protein</fullName>
    </submittedName>
</protein>
<gene>
    <name evidence="1" type="ORF">BJX66DRAFT_340606</name>
</gene>
<dbReference type="EMBL" id="JBFTWV010000085">
    <property type="protein sequence ID" value="KAL2788109.1"/>
    <property type="molecule type" value="Genomic_DNA"/>
</dbReference>
<proteinExistence type="predicted"/>
<dbReference type="Proteomes" id="UP001610563">
    <property type="component" value="Unassembled WGS sequence"/>
</dbReference>